<dbReference type="InterPro" id="IPR019627">
    <property type="entry name" value="YAcAr"/>
</dbReference>
<accession>A0AAX3WMR8</accession>
<feature type="coiled-coil region" evidence="1">
    <location>
        <begin position="79"/>
        <end position="106"/>
    </location>
</feature>
<dbReference type="RefSeq" id="WP_283536372.1">
    <property type="nucleotide sequence ID" value="NZ_CP073634.1"/>
</dbReference>
<geneLocation type="plasmid" evidence="3 4">
    <name>pME152</name>
</geneLocation>
<keyword evidence="3" id="KW-0614">Plasmid</keyword>
<dbReference type="Pfam" id="PF10686">
    <property type="entry name" value="YAcAr"/>
    <property type="match status" value="1"/>
</dbReference>
<gene>
    <name evidence="3" type="ORF">KEC54_28440</name>
</gene>
<feature type="domain" description="YspA cpYpsA-related SLOG" evidence="2">
    <location>
        <begin position="193"/>
        <end position="259"/>
    </location>
</feature>
<proteinExistence type="predicted"/>
<evidence type="ECO:0000313" key="4">
    <source>
        <dbReference type="Proteomes" id="UP001223720"/>
    </source>
</evidence>
<evidence type="ECO:0000259" key="2">
    <source>
        <dbReference type="Pfam" id="PF10686"/>
    </source>
</evidence>
<dbReference type="AlphaFoldDB" id="A0AAX3WMR8"/>
<evidence type="ECO:0000313" key="3">
    <source>
        <dbReference type="EMBL" id="WHQ72878.1"/>
    </source>
</evidence>
<dbReference type="Proteomes" id="UP001223720">
    <property type="component" value="Plasmid pME152"/>
</dbReference>
<reference evidence="3" key="1">
    <citation type="journal article" date="2022" name="Biotechnol. Bioprocess Eng.">
        <title>Pan-genome Analysis Reveals Comparative Genomic Features of Central Metabolic Pathways in Methylorubrum extorquens.</title>
        <authorList>
            <person name="Lee G.M."/>
            <person name="Scott-Nevros Z.K."/>
            <person name="Lee S.-M."/>
            <person name="Kim D."/>
        </authorList>
    </citation>
    <scope>NUCLEOTIDE SEQUENCE</scope>
    <source>
        <strain evidence="3">ATCC 55366</strain>
        <plasmid evidence="3">pME152</plasmid>
    </source>
</reference>
<name>A0AAX3WMR8_METEX</name>
<evidence type="ECO:0000256" key="1">
    <source>
        <dbReference type="SAM" id="Coils"/>
    </source>
</evidence>
<keyword evidence="1" id="KW-0175">Coiled coil</keyword>
<organism evidence="3 4">
    <name type="scientific">Methylorubrum extorquens</name>
    <name type="common">Methylobacterium dichloromethanicum</name>
    <name type="synonym">Methylobacterium extorquens</name>
    <dbReference type="NCBI Taxonomy" id="408"/>
    <lineage>
        <taxon>Bacteria</taxon>
        <taxon>Pseudomonadati</taxon>
        <taxon>Pseudomonadota</taxon>
        <taxon>Alphaproteobacteria</taxon>
        <taxon>Hyphomicrobiales</taxon>
        <taxon>Methylobacteriaceae</taxon>
        <taxon>Methylorubrum</taxon>
    </lineage>
</organism>
<protein>
    <submittedName>
        <fullName evidence="3">DUF2493 domain-containing protein</fullName>
    </submittedName>
</protein>
<sequence length="310" mass="34648">MYDHTAGDPTEPYASPMAEVLTALQLFGHSPNADEPDRRPLPAPEALEAIVSGLFAVLPEGLSETRLEDDLPELLWALVNLFHRRLERIERDLDDNEQAQRRSQAEQDFSEVRSVELERLTDHGMGLIARRESFEQMREAACRHYTALVGTPWQPRTGSLVARARLTSAVIDSRAFLEARRRTETAVLVPDGTRVALTGGPTCDDHRLIWAKLDRVHTKYPDLVLLHGGSPKGAEHIAALWARQRHVPQVVFKPDWARHRKAAPFKRNDALLDALPIGVMVFPGNGISENLADKARAQGIPVHRFKASEA</sequence>
<dbReference type="EMBL" id="CP073634">
    <property type="protein sequence ID" value="WHQ72878.1"/>
    <property type="molecule type" value="Genomic_DNA"/>
</dbReference>